<evidence type="ECO:0000256" key="4">
    <source>
        <dbReference type="ARBA" id="ARBA00022827"/>
    </source>
</evidence>
<keyword evidence="3 6" id="KW-0285">Flavoprotein</keyword>
<evidence type="ECO:0000256" key="5">
    <source>
        <dbReference type="ARBA" id="ARBA00023002"/>
    </source>
</evidence>
<keyword evidence="11" id="KW-1185">Reference proteome</keyword>
<proteinExistence type="inferred from homology"/>
<dbReference type="InterPro" id="IPR013786">
    <property type="entry name" value="AcylCoA_DH/ox_N"/>
</dbReference>
<organism evidence="10 11">
    <name type="scientific">Alsobacter soli</name>
    <dbReference type="NCBI Taxonomy" id="2109933"/>
    <lineage>
        <taxon>Bacteria</taxon>
        <taxon>Pseudomonadati</taxon>
        <taxon>Pseudomonadota</taxon>
        <taxon>Alphaproteobacteria</taxon>
        <taxon>Hyphomicrobiales</taxon>
        <taxon>Alsobacteraceae</taxon>
        <taxon>Alsobacter</taxon>
    </lineage>
</organism>
<dbReference type="Gene3D" id="2.40.110.10">
    <property type="entry name" value="Butyryl-CoA Dehydrogenase, subunit A, domain 2"/>
    <property type="match status" value="1"/>
</dbReference>
<dbReference type="InterPro" id="IPR037069">
    <property type="entry name" value="AcylCoA_DH/ox_N_sf"/>
</dbReference>
<evidence type="ECO:0000313" key="10">
    <source>
        <dbReference type="EMBL" id="PSC02911.1"/>
    </source>
</evidence>
<dbReference type="Pfam" id="PF02771">
    <property type="entry name" value="Acyl-CoA_dh_N"/>
    <property type="match status" value="1"/>
</dbReference>
<reference evidence="11" key="1">
    <citation type="submission" date="2018-03" db="EMBL/GenBank/DDBJ databases">
        <authorList>
            <person name="Sun L."/>
            <person name="Liu H."/>
            <person name="Chen W."/>
            <person name="Huang K."/>
            <person name="Liu W."/>
            <person name="Gao X."/>
        </authorList>
    </citation>
    <scope>NUCLEOTIDE SEQUENCE [LARGE SCALE GENOMIC DNA]</scope>
    <source>
        <strain evidence="11">SH9</strain>
    </source>
</reference>
<dbReference type="CDD" id="cd00567">
    <property type="entry name" value="ACAD"/>
    <property type="match status" value="1"/>
</dbReference>
<dbReference type="Pfam" id="PF02770">
    <property type="entry name" value="Acyl-CoA_dh_M"/>
    <property type="match status" value="1"/>
</dbReference>
<dbReference type="GO" id="GO:0050660">
    <property type="term" value="F:flavin adenine dinucleotide binding"/>
    <property type="evidence" value="ECO:0007669"/>
    <property type="project" value="InterPro"/>
</dbReference>
<dbReference type="PANTHER" id="PTHR43884">
    <property type="entry name" value="ACYL-COA DEHYDROGENASE"/>
    <property type="match status" value="1"/>
</dbReference>
<dbReference type="InterPro" id="IPR046373">
    <property type="entry name" value="Acyl-CoA_Oxase/DH_mid-dom_sf"/>
</dbReference>
<dbReference type="InterPro" id="IPR006091">
    <property type="entry name" value="Acyl-CoA_Oxase/DH_mid-dom"/>
</dbReference>
<comment type="caution">
    <text evidence="10">The sequence shown here is derived from an EMBL/GenBank/DDBJ whole genome shotgun (WGS) entry which is preliminary data.</text>
</comment>
<feature type="domain" description="Acyl-CoA dehydrogenase/oxidase C-terminal" evidence="7">
    <location>
        <begin position="227"/>
        <end position="358"/>
    </location>
</feature>
<feature type="domain" description="Acyl-CoA oxidase/dehydrogenase middle" evidence="8">
    <location>
        <begin position="124"/>
        <end position="212"/>
    </location>
</feature>
<evidence type="ECO:0000256" key="1">
    <source>
        <dbReference type="ARBA" id="ARBA00001974"/>
    </source>
</evidence>
<comment type="similarity">
    <text evidence="2 6">Belongs to the acyl-CoA dehydrogenase family.</text>
</comment>
<dbReference type="Pfam" id="PF00441">
    <property type="entry name" value="Acyl-CoA_dh_1"/>
    <property type="match status" value="1"/>
</dbReference>
<dbReference type="OrthoDB" id="9775090at2"/>
<evidence type="ECO:0000313" key="11">
    <source>
        <dbReference type="Proteomes" id="UP000239772"/>
    </source>
</evidence>
<dbReference type="PANTHER" id="PTHR43884:SF20">
    <property type="entry name" value="ACYL-COA DEHYDROGENASE FADE28"/>
    <property type="match status" value="1"/>
</dbReference>
<evidence type="ECO:0000256" key="6">
    <source>
        <dbReference type="RuleBase" id="RU362125"/>
    </source>
</evidence>
<gene>
    <name evidence="10" type="ORF">SLNSH_21760</name>
</gene>
<dbReference type="InterPro" id="IPR009100">
    <property type="entry name" value="AcylCoA_DH/oxidase_NM_dom_sf"/>
</dbReference>
<dbReference type="Gene3D" id="1.20.140.10">
    <property type="entry name" value="Butyryl-CoA Dehydrogenase, subunit A, domain 3"/>
    <property type="match status" value="1"/>
</dbReference>
<feature type="domain" description="Acyl-CoA dehydrogenase/oxidase N-terminal" evidence="9">
    <location>
        <begin position="6"/>
        <end position="94"/>
    </location>
</feature>
<sequence>MDFSLTEEQALLRDSARRFVAEAAPVEQRLAAARQGDGFSRDHWSAFAELGWLGAALPEEAGGFGGGMLEAAIILEELGRGLVGAPLLSTAVVCAGLLARCEGYAERLATLELVVAGESLLALATEEPGSRYDLAHVETAARETAEGYRLSGRKIVVLDGASADAFMVSARLFGEARDRRGIGVFMVPFGTPGLTVRPYRTLDGRGAADLVLADVEIPSGAMVAGPDEGWDRLAEAADRAAMGAAADCLGAMEAAIEMTADYLKTRRQFGRPIGEFQTLAHRLADMFVAAENARSMLYRGLSFLDAPPAERARAVSASKVAITQAAAFVGQQAIQLHGGIGMSEEHPVGHFYKRLQVAGKSYGDLTFHMARYVDGDAAREQGA</sequence>
<evidence type="ECO:0000259" key="7">
    <source>
        <dbReference type="Pfam" id="PF00441"/>
    </source>
</evidence>
<accession>A0A2T1HMU9</accession>
<protein>
    <submittedName>
        <fullName evidence="10">Acyl-CoA dehydrogenase</fullName>
    </submittedName>
</protein>
<dbReference type="RefSeq" id="WP_106339940.1">
    <property type="nucleotide sequence ID" value="NZ_PVZS01000035.1"/>
</dbReference>
<dbReference type="SUPFAM" id="SSF56645">
    <property type="entry name" value="Acyl-CoA dehydrogenase NM domain-like"/>
    <property type="match status" value="1"/>
</dbReference>
<keyword evidence="4 6" id="KW-0274">FAD</keyword>
<dbReference type="InterPro" id="IPR009075">
    <property type="entry name" value="AcylCo_DH/oxidase_C"/>
</dbReference>
<dbReference type="EMBL" id="PVZS01000035">
    <property type="protein sequence ID" value="PSC02911.1"/>
    <property type="molecule type" value="Genomic_DNA"/>
</dbReference>
<name>A0A2T1HMU9_9HYPH</name>
<evidence type="ECO:0000259" key="9">
    <source>
        <dbReference type="Pfam" id="PF02771"/>
    </source>
</evidence>
<comment type="cofactor">
    <cofactor evidence="1 6">
        <name>FAD</name>
        <dbReference type="ChEBI" id="CHEBI:57692"/>
    </cofactor>
</comment>
<evidence type="ECO:0000256" key="3">
    <source>
        <dbReference type="ARBA" id="ARBA00022630"/>
    </source>
</evidence>
<keyword evidence="5 6" id="KW-0560">Oxidoreductase</keyword>
<dbReference type="GO" id="GO:0003995">
    <property type="term" value="F:acyl-CoA dehydrogenase activity"/>
    <property type="evidence" value="ECO:0007669"/>
    <property type="project" value="TreeGrafter"/>
</dbReference>
<evidence type="ECO:0000256" key="2">
    <source>
        <dbReference type="ARBA" id="ARBA00009347"/>
    </source>
</evidence>
<dbReference type="InterPro" id="IPR036250">
    <property type="entry name" value="AcylCo_DH-like_C"/>
</dbReference>
<dbReference type="Gene3D" id="1.10.540.10">
    <property type="entry name" value="Acyl-CoA dehydrogenase/oxidase, N-terminal domain"/>
    <property type="match status" value="1"/>
</dbReference>
<dbReference type="Proteomes" id="UP000239772">
    <property type="component" value="Unassembled WGS sequence"/>
</dbReference>
<evidence type="ECO:0000259" key="8">
    <source>
        <dbReference type="Pfam" id="PF02770"/>
    </source>
</evidence>
<dbReference type="SUPFAM" id="SSF47203">
    <property type="entry name" value="Acyl-CoA dehydrogenase C-terminal domain-like"/>
    <property type="match status" value="1"/>
</dbReference>
<dbReference type="AlphaFoldDB" id="A0A2T1HMU9"/>